<feature type="region of interest" description="Disordered" evidence="1">
    <location>
        <begin position="1"/>
        <end position="20"/>
    </location>
</feature>
<dbReference type="PANTHER" id="PTHR34059:SF1">
    <property type="entry name" value="EXPRESSED PROTEIN"/>
    <property type="match status" value="1"/>
</dbReference>
<dbReference type="EMBL" id="OU503037">
    <property type="protein sequence ID" value="CAI9755336.1"/>
    <property type="molecule type" value="Genomic_DNA"/>
</dbReference>
<feature type="compositionally biased region" description="Polar residues" evidence="1">
    <location>
        <begin position="496"/>
        <end position="510"/>
    </location>
</feature>
<proteinExistence type="predicted"/>
<feature type="compositionally biased region" description="Acidic residues" evidence="1">
    <location>
        <begin position="477"/>
        <end position="494"/>
    </location>
</feature>
<feature type="compositionally biased region" description="Pro residues" evidence="1">
    <location>
        <begin position="332"/>
        <end position="345"/>
    </location>
</feature>
<evidence type="ECO:0008006" key="5">
    <source>
        <dbReference type="Google" id="ProtNLM"/>
    </source>
</evidence>
<feature type="region of interest" description="Disordered" evidence="1">
    <location>
        <begin position="250"/>
        <end position="405"/>
    </location>
</feature>
<dbReference type="AlphaFoldDB" id="A0AAD2DL38"/>
<feature type="transmembrane region" description="Helical" evidence="2">
    <location>
        <begin position="29"/>
        <end position="46"/>
    </location>
</feature>
<evidence type="ECO:0000313" key="3">
    <source>
        <dbReference type="EMBL" id="CAI9755336.1"/>
    </source>
</evidence>
<organism evidence="3 4">
    <name type="scientific">Fraxinus pennsylvanica</name>
    <dbReference type="NCBI Taxonomy" id="56036"/>
    <lineage>
        <taxon>Eukaryota</taxon>
        <taxon>Viridiplantae</taxon>
        <taxon>Streptophyta</taxon>
        <taxon>Embryophyta</taxon>
        <taxon>Tracheophyta</taxon>
        <taxon>Spermatophyta</taxon>
        <taxon>Magnoliopsida</taxon>
        <taxon>eudicotyledons</taxon>
        <taxon>Gunneridae</taxon>
        <taxon>Pentapetalae</taxon>
        <taxon>asterids</taxon>
        <taxon>lamiids</taxon>
        <taxon>Lamiales</taxon>
        <taxon>Oleaceae</taxon>
        <taxon>Oleeae</taxon>
        <taxon>Fraxinus</taxon>
    </lineage>
</organism>
<protein>
    <recommendedName>
        <fullName evidence="5">Hydroxyproline-rich glycoprotein family protein</fullName>
    </recommendedName>
</protein>
<feature type="region of interest" description="Disordered" evidence="1">
    <location>
        <begin position="153"/>
        <end position="219"/>
    </location>
</feature>
<dbReference type="Proteomes" id="UP000834106">
    <property type="component" value="Chromosome 2"/>
</dbReference>
<keyword evidence="4" id="KW-1185">Reference proteome</keyword>
<keyword evidence="2" id="KW-1133">Transmembrane helix</keyword>
<keyword evidence="2" id="KW-0472">Membrane</keyword>
<reference evidence="3" key="1">
    <citation type="submission" date="2023-05" db="EMBL/GenBank/DDBJ databases">
        <authorList>
            <person name="Huff M."/>
        </authorList>
    </citation>
    <scope>NUCLEOTIDE SEQUENCE</scope>
</reference>
<feature type="compositionally biased region" description="Low complexity" evidence="1">
    <location>
        <begin position="192"/>
        <end position="211"/>
    </location>
</feature>
<feature type="region of interest" description="Disordered" evidence="1">
    <location>
        <begin position="457"/>
        <end position="522"/>
    </location>
</feature>
<feature type="compositionally biased region" description="Low complexity" evidence="1">
    <location>
        <begin position="272"/>
        <end position="315"/>
    </location>
</feature>
<sequence length="558" mass="62245">MADTFSHTSKPQSQDSSDHSNPGKFSYNYLYKAALVTIFLLLLPFFPSQPPEFINQTLHARSWELLQLIFVGIAVSYGLFSKKNDGTDKDHASKFDNAQTYVSKLLQVSSVFDDETENQTVVDENKVQTWNSQYYRGEPLKVVAKESPISVKEQTATSSGVGQKPLLLPLRSLKQRVPETDEVDDSNGKTGSLISRSRSNSGSKRFTSSSSKKSRNEEFGVGEINPLNLDEKVEDNVVLRSPIPWRSRSGRIQMKENGDDLPSYSMEDPEFSSLESPSLRSSRPNSTCSTPKTVSPSPSISSPKKLSSLSSTESQAKSREDLMMRNNSHKFSPPPPPPPPPPRAPPTHLRKSVLMKSNSSVLNDAVCSEKQMRRSIRSMPTQELSETDLDKPPRRGNFGSDFKAARVGSDDVPFVGTSVRKTRRGEFQMEKNPQEYEAAIFLDRSEGYTNKSMHETVIPNNASSKKEPVNEKVFVETSDDDDNSLETEFEDDYFEGSSSGNHGEPTNTKANDGGNDAGRDVDKKADEFIAKFREQIRLQRIESIRRSTKQRAAANTSR</sequence>
<dbReference type="Pfam" id="PF05553">
    <property type="entry name" value="DUF761"/>
    <property type="match status" value="1"/>
</dbReference>
<evidence type="ECO:0000256" key="1">
    <source>
        <dbReference type="SAM" id="MobiDB-lite"/>
    </source>
</evidence>
<gene>
    <name evidence="3" type="ORF">FPE_LOCUS2767</name>
</gene>
<accession>A0AAD2DL38</accession>
<feature type="compositionally biased region" description="Basic and acidic residues" evidence="1">
    <location>
        <begin position="464"/>
        <end position="474"/>
    </location>
</feature>
<dbReference type="InterPro" id="IPR008480">
    <property type="entry name" value="DUF761_pln"/>
</dbReference>
<dbReference type="PANTHER" id="PTHR34059">
    <property type="entry name" value="EXPRESSED PROTEIN"/>
    <property type="match status" value="1"/>
</dbReference>
<evidence type="ECO:0000256" key="2">
    <source>
        <dbReference type="SAM" id="Phobius"/>
    </source>
</evidence>
<name>A0AAD2DL38_9LAMI</name>
<keyword evidence="2" id="KW-0812">Transmembrane</keyword>
<feature type="compositionally biased region" description="Polar residues" evidence="1">
    <location>
        <begin position="1"/>
        <end position="15"/>
    </location>
</feature>
<evidence type="ECO:0000313" key="4">
    <source>
        <dbReference type="Proteomes" id="UP000834106"/>
    </source>
</evidence>